<name>A0A3E0TPB9_9GAMM</name>
<proteinExistence type="predicted"/>
<dbReference type="PANTHER" id="PTHR43441:SF11">
    <property type="entry name" value="RIBOSOMAL-PROTEIN-SERINE ACETYLTRANSFERASE"/>
    <property type="match status" value="1"/>
</dbReference>
<evidence type="ECO:0000313" key="3">
    <source>
        <dbReference type="Proteomes" id="UP000256478"/>
    </source>
</evidence>
<evidence type="ECO:0000259" key="1">
    <source>
        <dbReference type="PROSITE" id="PS51186"/>
    </source>
</evidence>
<accession>A0A3E0TPB9</accession>
<dbReference type="Pfam" id="PF13302">
    <property type="entry name" value="Acetyltransf_3"/>
    <property type="match status" value="1"/>
</dbReference>
<dbReference type="InterPro" id="IPR000182">
    <property type="entry name" value="GNAT_dom"/>
</dbReference>
<dbReference type="InterPro" id="IPR016181">
    <property type="entry name" value="Acyl_CoA_acyltransferase"/>
</dbReference>
<dbReference type="InterPro" id="IPR051908">
    <property type="entry name" value="Ribosomal_N-acetyltransferase"/>
</dbReference>
<evidence type="ECO:0000313" key="2">
    <source>
        <dbReference type="EMBL" id="REL25922.1"/>
    </source>
</evidence>
<dbReference type="Gene3D" id="3.40.630.30">
    <property type="match status" value="1"/>
</dbReference>
<dbReference type="Proteomes" id="UP000256478">
    <property type="component" value="Unassembled WGS sequence"/>
</dbReference>
<dbReference type="SUPFAM" id="SSF55729">
    <property type="entry name" value="Acyl-CoA N-acyltransferases (Nat)"/>
    <property type="match status" value="1"/>
</dbReference>
<keyword evidence="2" id="KW-0808">Transferase</keyword>
<sequence length="180" mass="19811">MIQALQSIHQLSEQLKLKPLVIEDAQALFAEISESRAQLAKYLYWVDGVTDVVSTECYIDERINSGLPSATWFTIINGERVCGVFGIKYIDGDKHLAEVGYWLGTNAQGRGVISQIITYIKAFLKQHQVRDLVIACLAQNNVSIRVAEKAGGKLVSVEPKAMVIDGQAQALLTYQISLSA</sequence>
<protein>
    <submittedName>
        <fullName evidence="2">N-acetyltransferase</fullName>
    </submittedName>
</protein>
<dbReference type="PROSITE" id="PS51186">
    <property type="entry name" value="GNAT"/>
    <property type="match status" value="1"/>
</dbReference>
<dbReference type="GO" id="GO:0005737">
    <property type="term" value="C:cytoplasm"/>
    <property type="evidence" value="ECO:0007669"/>
    <property type="project" value="TreeGrafter"/>
</dbReference>
<dbReference type="RefSeq" id="WP_116007044.1">
    <property type="nucleotide sequence ID" value="NZ_QUOU01000001.1"/>
</dbReference>
<dbReference type="GO" id="GO:1990189">
    <property type="term" value="F:protein N-terminal-serine acetyltransferase activity"/>
    <property type="evidence" value="ECO:0007669"/>
    <property type="project" value="TreeGrafter"/>
</dbReference>
<dbReference type="GO" id="GO:0008999">
    <property type="term" value="F:protein-N-terminal-alanine acetyltransferase activity"/>
    <property type="evidence" value="ECO:0007669"/>
    <property type="project" value="TreeGrafter"/>
</dbReference>
<dbReference type="PANTHER" id="PTHR43441">
    <property type="entry name" value="RIBOSOMAL-PROTEIN-SERINE ACETYLTRANSFERASE"/>
    <property type="match status" value="1"/>
</dbReference>
<gene>
    <name evidence="2" type="ORF">DXX93_04675</name>
</gene>
<comment type="caution">
    <text evidence="2">The sequence shown here is derived from an EMBL/GenBank/DDBJ whole genome shotgun (WGS) entry which is preliminary data.</text>
</comment>
<feature type="domain" description="N-acetyltransferase" evidence="1">
    <location>
        <begin position="15"/>
        <end position="179"/>
    </location>
</feature>
<dbReference type="OrthoDB" id="9784707at2"/>
<dbReference type="AlphaFoldDB" id="A0A3E0TPB9"/>
<reference evidence="2 3" key="1">
    <citation type="submission" date="2018-08" db="EMBL/GenBank/DDBJ databases">
        <title>Thalassotalea euphylliae genome.</title>
        <authorList>
            <person name="Summers S."/>
            <person name="Rice S.A."/>
            <person name="Freckelton M.L."/>
            <person name="Nedved B.T."/>
            <person name="Hadfield M.G."/>
        </authorList>
    </citation>
    <scope>NUCLEOTIDE SEQUENCE [LARGE SCALE GENOMIC DNA]</scope>
    <source>
        <strain evidence="2 3">H1</strain>
    </source>
</reference>
<dbReference type="EMBL" id="QUOU01000001">
    <property type="protein sequence ID" value="REL25922.1"/>
    <property type="molecule type" value="Genomic_DNA"/>
</dbReference>
<organism evidence="2 3">
    <name type="scientific">Thalassotalea euphylliae</name>
    <dbReference type="NCBI Taxonomy" id="1655234"/>
    <lineage>
        <taxon>Bacteria</taxon>
        <taxon>Pseudomonadati</taxon>
        <taxon>Pseudomonadota</taxon>
        <taxon>Gammaproteobacteria</taxon>
        <taxon>Alteromonadales</taxon>
        <taxon>Colwelliaceae</taxon>
        <taxon>Thalassotalea</taxon>
    </lineage>
</organism>